<gene>
    <name evidence="2" type="ORF">AK812_SmicGene22828</name>
</gene>
<evidence type="ECO:0000256" key="1">
    <source>
        <dbReference type="SAM" id="Coils"/>
    </source>
</evidence>
<accession>A0A1Q9DIR2</accession>
<dbReference type="Proteomes" id="UP000186817">
    <property type="component" value="Unassembled WGS sequence"/>
</dbReference>
<comment type="caution">
    <text evidence="2">The sequence shown here is derived from an EMBL/GenBank/DDBJ whole genome shotgun (WGS) entry which is preliminary data.</text>
</comment>
<keyword evidence="1" id="KW-0175">Coiled coil</keyword>
<dbReference type="AlphaFoldDB" id="A0A1Q9DIR2"/>
<reference evidence="2 3" key="1">
    <citation type="submission" date="2016-02" db="EMBL/GenBank/DDBJ databases">
        <title>Genome analysis of coral dinoflagellate symbionts highlights evolutionary adaptations to a symbiotic lifestyle.</title>
        <authorList>
            <person name="Aranda M."/>
            <person name="Li Y."/>
            <person name="Liew Y.J."/>
            <person name="Baumgarten S."/>
            <person name="Simakov O."/>
            <person name="Wilson M."/>
            <person name="Piel J."/>
            <person name="Ashoor H."/>
            <person name="Bougouffa S."/>
            <person name="Bajic V.B."/>
            <person name="Ryu T."/>
            <person name="Ravasi T."/>
            <person name="Bayer T."/>
            <person name="Micklem G."/>
            <person name="Kim H."/>
            <person name="Bhak J."/>
            <person name="Lajeunesse T.C."/>
            <person name="Voolstra C.R."/>
        </authorList>
    </citation>
    <scope>NUCLEOTIDE SEQUENCE [LARGE SCALE GENOMIC DNA]</scope>
    <source>
        <strain evidence="2 3">CCMP2467</strain>
    </source>
</reference>
<name>A0A1Q9DIR2_SYMMI</name>
<organism evidence="2 3">
    <name type="scientific">Symbiodinium microadriaticum</name>
    <name type="common">Dinoflagellate</name>
    <name type="synonym">Zooxanthella microadriatica</name>
    <dbReference type="NCBI Taxonomy" id="2951"/>
    <lineage>
        <taxon>Eukaryota</taxon>
        <taxon>Sar</taxon>
        <taxon>Alveolata</taxon>
        <taxon>Dinophyceae</taxon>
        <taxon>Suessiales</taxon>
        <taxon>Symbiodiniaceae</taxon>
        <taxon>Symbiodinium</taxon>
    </lineage>
</organism>
<proteinExistence type="predicted"/>
<feature type="coiled-coil region" evidence="1">
    <location>
        <begin position="15"/>
        <end position="42"/>
    </location>
</feature>
<sequence length="199" mass="22612">MLRRKTAEAMLRQELKAKDCAMEEAEHLHEEAQAELRKDLEAVALQQANTLMDVHMLQEELRQERGRGSELQEILTDQDHDLAQQLQNFACKATISSPTSPAQQQDEDPPEAGGPVCARVFTYSVHELLQLLTERIIFIFLLAPHHPQAMLQSGRPFQQVIHIRLYGRDGSQCSPPSRRRATAIAIAPGTRYMRRSHDL</sequence>
<evidence type="ECO:0000313" key="2">
    <source>
        <dbReference type="EMBL" id="OLP95081.1"/>
    </source>
</evidence>
<dbReference type="EMBL" id="LSRX01000517">
    <property type="protein sequence ID" value="OLP95081.1"/>
    <property type="molecule type" value="Genomic_DNA"/>
</dbReference>
<protein>
    <submittedName>
        <fullName evidence="2">Uncharacterized protein</fullName>
    </submittedName>
</protein>
<keyword evidence="3" id="KW-1185">Reference proteome</keyword>
<evidence type="ECO:0000313" key="3">
    <source>
        <dbReference type="Proteomes" id="UP000186817"/>
    </source>
</evidence>